<feature type="compositionally biased region" description="Polar residues" evidence="1">
    <location>
        <begin position="1"/>
        <end position="10"/>
    </location>
</feature>
<feature type="compositionally biased region" description="Polar residues" evidence="1">
    <location>
        <begin position="105"/>
        <end position="114"/>
    </location>
</feature>
<feature type="region of interest" description="Disordered" evidence="1">
    <location>
        <begin position="275"/>
        <end position="305"/>
    </location>
</feature>
<protein>
    <submittedName>
        <fullName evidence="2">Uncharacterized protein</fullName>
    </submittedName>
</protein>
<gene>
    <name evidence="2" type="ORF">ABVK25_008041</name>
</gene>
<feature type="compositionally biased region" description="Low complexity" evidence="1">
    <location>
        <begin position="85"/>
        <end position="96"/>
    </location>
</feature>
<dbReference type="Proteomes" id="UP001590951">
    <property type="component" value="Unassembled WGS sequence"/>
</dbReference>
<dbReference type="EMBL" id="JBHFEH010000033">
    <property type="protein sequence ID" value="KAL2051627.1"/>
    <property type="molecule type" value="Genomic_DNA"/>
</dbReference>
<reference evidence="2 3" key="1">
    <citation type="submission" date="2024-09" db="EMBL/GenBank/DDBJ databases">
        <title>Rethinking Asexuality: The Enigmatic Case of Functional Sexual Genes in Lepraria (Stereocaulaceae).</title>
        <authorList>
            <person name="Doellman M."/>
            <person name="Sun Y."/>
            <person name="Barcenas-Pena A."/>
            <person name="Lumbsch H.T."/>
            <person name="Grewe F."/>
        </authorList>
    </citation>
    <scope>NUCLEOTIDE SEQUENCE [LARGE SCALE GENOMIC DNA]</scope>
    <source>
        <strain evidence="2 3">Grewe 0041</strain>
    </source>
</reference>
<name>A0ABR4B146_9LECA</name>
<comment type="caution">
    <text evidence="2">The sequence shown here is derived from an EMBL/GenBank/DDBJ whole genome shotgun (WGS) entry which is preliminary data.</text>
</comment>
<evidence type="ECO:0000256" key="1">
    <source>
        <dbReference type="SAM" id="MobiDB-lite"/>
    </source>
</evidence>
<sequence length="865" mass="94269">MPDSNISIYDSSDGKPEMDGGSEDPEVTPKPLKIAKRGNLRLSDPINSLPCISTSESQHSLVPVRRSSVSIDLSRLDLSQHDYTSPTSHSSNSSASLYVRKQRRSGSSYSSVANAATDDPDGSSLVRADAGTREHLASIMVGGESGNTPNESKVSITTRPAPLRAFTTGVFDKTNFLSPINDEPLISPTPVVAFNGRQRALTTNTGSHNPTEAGQSARRHVLRTQPSFKQRLLTVISGLTHRAHYGHAIDATGKKHVRRSLSTGTDACSGSELDGALSAFPTPPKSKNTLPTIATSRQSSIPPSPRFCNVRRPEVATIMGPQLEVTSEYEEMNARNGKTMMVAIDIEGALNTTTTSGQNLWNREVGLDVVVIIDNSLYTSASTIMASCETVRSLASMLNVVLDRMAILCTSAPHHPGSDSILIRPLSQPNTTEITNALDCIPASTIIEKSMASIWEGAISHAKDILLQSRVPNAKTELLQDIFGHVFVLTAIAEGLSSTMLAHEKLQFHVICPGTLAHENHRSIECNGWKLRSMSGTELRAISAKKDTDPASLLNRLRRLIKRARGGNLEGQLTDVVLDVVPGQDCQIEGIMGSLEYSTLNPGQLSTVLVNLRINTPKAQTDSACHGLSQSAVPIHANSVWRQLDQMLGFSEIKIVTAALRYKHSLLPEGTTCSISADCHVKKELPSPGSHKRSSGKPRLVPTECTALVHKRWAYQIATHHSPKNALSSLRNVFGETGLHSSSPGYLKLIMDELKHQVRIIERLEIESSPKKPVKFFDEELEDKILTEHFGQIITGVKRPEVEKSPAKQRPDEWITAAVDESVSASEQRSRNRQMGIRQRGYLATQRSSRRAQDMLTSLGTDKEQ</sequence>
<feature type="region of interest" description="Disordered" evidence="1">
    <location>
        <begin position="1"/>
        <end position="39"/>
    </location>
</feature>
<feature type="region of interest" description="Disordered" evidence="1">
    <location>
        <begin position="801"/>
        <end position="865"/>
    </location>
</feature>
<keyword evidence="3" id="KW-1185">Reference proteome</keyword>
<feature type="compositionally biased region" description="Polar residues" evidence="1">
    <location>
        <begin position="855"/>
        <end position="865"/>
    </location>
</feature>
<accession>A0ABR4B146</accession>
<evidence type="ECO:0000313" key="3">
    <source>
        <dbReference type="Proteomes" id="UP001590951"/>
    </source>
</evidence>
<proteinExistence type="predicted"/>
<evidence type="ECO:0000313" key="2">
    <source>
        <dbReference type="EMBL" id="KAL2051627.1"/>
    </source>
</evidence>
<feature type="region of interest" description="Disordered" evidence="1">
    <location>
        <begin position="81"/>
        <end position="126"/>
    </location>
</feature>
<feature type="compositionally biased region" description="Basic and acidic residues" evidence="1">
    <location>
        <begin position="801"/>
        <end position="813"/>
    </location>
</feature>
<organism evidence="2 3">
    <name type="scientific">Lepraria finkii</name>
    <dbReference type="NCBI Taxonomy" id="1340010"/>
    <lineage>
        <taxon>Eukaryota</taxon>
        <taxon>Fungi</taxon>
        <taxon>Dikarya</taxon>
        <taxon>Ascomycota</taxon>
        <taxon>Pezizomycotina</taxon>
        <taxon>Lecanoromycetes</taxon>
        <taxon>OSLEUM clade</taxon>
        <taxon>Lecanoromycetidae</taxon>
        <taxon>Lecanorales</taxon>
        <taxon>Lecanorineae</taxon>
        <taxon>Stereocaulaceae</taxon>
        <taxon>Lepraria</taxon>
    </lineage>
</organism>
<feature type="compositionally biased region" description="Polar residues" evidence="1">
    <location>
        <begin position="285"/>
        <end position="301"/>
    </location>
</feature>